<name>A0ABQ0B3M4_9FIRM</name>
<dbReference type="PROSITE" id="PS50234">
    <property type="entry name" value="VWFA"/>
    <property type="match status" value="1"/>
</dbReference>
<comment type="caution">
    <text evidence="3">The sequence shown here is derived from an EMBL/GenBank/DDBJ whole genome shotgun (WGS) entry which is preliminary data.</text>
</comment>
<evidence type="ECO:0000313" key="3">
    <source>
        <dbReference type="EMBL" id="GAA6406013.1"/>
    </source>
</evidence>
<dbReference type="InterPro" id="IPR002035">
    <property type="entry name" value="VWF_A"/>
</dbReference>
<dbReference type="InterPro" id="IPR025861">
    <property type="entry name" value="CobT_VWA_dom"/>
</dbReference>
<accession>A0ABQ0B3M4</accession>
<dbReference type="SUPFAM" id="SSF53300">
    <property type="entry name" value="vWA-like"/>
    <property type="match status" value="1"/>
</dbReference>
<dbReference type="InterPro" id="IPR051928">
    <property type="entry name" value="NorD/CobT"/>
</dbReference>
<evidence type="ECO:0000256" key="1">
    <source>
        <dbReference type="SAM" id="MobiDB-lite"/>
    </source>
</evidence>
<feature type="domain" description="VWFA" evidence="2">
    <location>
        <begin position="510"/>
        <end position="661"/>
    </location>
</feature>
<dbReference type="Pfam" id="PF11775">
    <property type="entry name" value="CobT_C"/>
    <property type="match status" value="1"/>
</dbReference>
<dbReference type="PANTHER" id="PTHR41248:SF1">
    <property type="entry name" value="NORD PROTEIN"/>
    <property type="match status" value="1"/>
</dbReference>
<dbReference type="EMBL" id="BAABYW010000001">
    <property type="protein sequence ID" value="GAA6406013.1"/>
    <property type="molecule type" value="Genomic_DNA"/>
</dbReference>
<dbReference type="CDD" id="cd01454">
    <property type="entry name" value="vWA_norD_type"/>
    <property type="match status" value="1"/>
</dbReference>
<sequence length="688" mass="77161">MHADYRLLKKQILEERDKITDQELFTSSAYADYQSGMAETAAKRYHCGVQVIMDWDESVGADVAYTDNQTIHENAANPITTSFPTRLLKSYSLTGLTGHECGHLLFTDFTALALYLRSMESGSFYPSAPSAAANQYYVKEIQTAMDSKNKAVCQTLAKCASILSNILEDIYIEARMCQTFPGIFRLGIHLNNERFAEQIPSIQKQIDAQYKDFSIVVNLIIQYCKAGEINNMTGYQGDYLNYLDACIPLLDDAMYAPDPRERFQAVNEILIVLWPYIKPLVEEAEKAKTPEAAKESLEKLEETLGNQVAGGSPLPNGKGKPKMKRTGKINAGALAKGKTEAQNVMKEETGRIALQKTSHIAGGTNPGVTYNLNYKGSEYEHAANDILETLTKIAEDKVNLAYEEELSEELQQHAKELHYGDAHKGIHLFIHRISHVEQRLKDSYDQVKDPLLTISKRLQKSVQEVLEKQRNGEKLTHLPYGRRFEPRYLCMDDGGYFSRTRLPDENPELAVALLVDESGSMSSASRITMAQQAAIILYDFCKSLQIPVTIYGHTEESAVELYSYAEFDSLDNQDCYRLMDMCARGCNRDGAALRFVADHLAGRPEEVKILILISDGQPNGHGYSGTEAEADLRAIKQEYQNKGIILFAAAIGSDKERIKRIYQDGFLDITDLNRLPKLLPALISQYIQ</sequence>
<keyword evidence="4" id="KW-1185">Reference proteome</keyword>
<dbReference type="InterPro" id="IPR036465">
    <property type="entry name" value="vWFA_dom_sf"/>
</dbReference>
<protein>
    <recommendedName>
        <fullName evidence="2">VWFA domain-containing protein</fullName>
    </recommendedName>
</protein>
<proteinExistence type="predicted"/>
<reference evidence="3 4" key="1">
    <citation type="submission" date="2024-04" db="EMBL/GenBank/DDBJ databases">
        <title>Defined microbial consortia suppress multidrug-resistant proinflammatory Enterobacteriaceae via ecological control.</title>
        <authorList>
            <person name="Furuichi M."/>
            <person name="Kawaguchi T."/>
            <person name="Pust M."/>
            <person name="Yasuma K."/>
            <person name="Plichta D."/>
            <person name="Hasegawa N."/>
            <person name="Ohya T."/>
            <person name="Bhattarai S."/>
            <person name="Sasajima S."/>
            <person name="Aoto Y."/>
            <person name="Tuganbaev T."/>
            <person name="Yaginuma M."/>
            <person name="Ueda M."/>
            <person name="Okahashi N."/>
            <person name="Amafuji K."/>
            <person name="Kiridooshi Y."/>
            <person name="Sugita K."/>
            <person name="Strazar M."/>
            <person name="Skelly A."/>
            <person name="Suda W."/>
            <person name="Hattori M."/>
            <person name="Nakamoto N."/>
            <person name="Caballero S."/>
            <person name="Norman J."/>
            <person name="Olle B."/>
            <person name="Tanoue T."/>
            <person name="Arita M."/>
            <person name="Bucci V."/>
            <person name="Atarashi K."/>
            <person name="Xavier R."/>
            <person name="Honda K."/>
        </authorList>
    </citation>
    <scope>NUCLEOTIDE SEQUENCE [LARGE SCALE GENOMIC DNA]</scope>
    <source>
        <strain evidence="4">k04-0078-D8-1</strain>
    </source>
</reference>
<organism evidence="3 4">
    <name type="scientific">Blautia hominis</name>
    <dbReference type="NCBI Taxonomy" id="2025493"/>
    <lineage>
        <taxon>Bacteria</taxon>
        <taxon>Bacillati</taxon>
        <taxon>Bacillota</taxon>
        <taxon>Clostridia</taxon>
        <taxon>Lachnospirales</taxon>
        <taxon>Lachnospiraceae</taxon>
        <taxon>Blautia</taxon>
    </lineage>
</organism>
<dbReference type="SMART" id="SM00327">
    <property type="entry name" value="VWA"/>
    <property type="match status" value="1"/>
</dbReference>
<evidence type="ECO:0000313" key="4">
    <source>
        <dbReference type="Proteomes" id="UP001600943"/>
    </source>
</evidence>
<dbReference type="PANTHER" id="PTHR41248">
    <property type="entry name" value="NORD PROTEIN"/>
    <property type="match status" value="1"/>
</dbReference>
<gene>
    <name evidence="3" type="ORF">K040078D81_01300</name>
</gene>
<evidence type="ECO:0000259" key="2">
    <source>
        <dbReference type="PROSITE" id="PS50234"/>
    </source>
</evidence>
<dbReference type="Gene3D" id="3.40.50.410">
    <property type="entry name" value="von Willebrand factor, type A domain"/>
    <property type="match status" value="1"/>
</dbReference>
<feature type="region of interest" description="Disordered" evidence="1">
    <location>
        <begin position="304"/>
        <end position="325"/>
    </location>
</feature>
<dbReference type="Proteomes" id="UP001600943">
    <property type="component" value="Unassembled WGS sequence"/>
</dbReference>